<dbReference type="OrthoDB" id="76487at2759"/>
<dbReference type="AlphaFoldDB" id="A0A9Q3D234"/>
<name>A0A9Q3D234_9BASI</name>
<evidence type="ECO:0000256" key="1">
    <source>
        <dbReference type="SAM" id="MobiDB-lite"/>
    </source>
</evidence>
<feature type="compositionally biased region" description="Low complexity" evidence="1">
    <location>
        <begin position="1"/>
        <end position="12"/>
    </location>
</feature>
<evidence type="ECO:0000313" key="3">
    <source>
        <dbReference type="Proteomes" id="UP000765509"/>
    </source>
</evidence>
<evidence type="ECO:0000313" key="2">
    <source>
        <dbReference type="EMBL" id="MBW0495424.1"/>
    </source>
</evidence>
<keyword evidence="3" id="KW-1185">Reference proteome</keyword>
<dbReference type="PANTHER" id="PTHR45023">
    <property type="match status" value="1"/>
</dbReference>
<accession>A0A9Q3D234</accession>
<reference evidence="2" key="1">
    <citation type="submission" date="2021-03" db="EMBL/GenBank/DDBJ databases">
        <title>Draft genome sequence of rust myrtle Austropuccinia psidii MF-1, a brazilian biotype.</title>
        <authorList>
            <person name="Quecine M.C."/>
            <person name="Pachon D.M.R."/>
            <person name="Bonatelli M.L."/>
            <person name="Correr F.H."/>
            <person name="Franceschini L.M."/>
            <person name="Leite T.F."/>
            <person name="Margarido G.R.A."/>
            <person name="Almeida C.A."/>
            <person name="Ferrarezi J.A."/>
            <person name="Labate C.A."/>
        </authorList>
    </citation>
    <scope>NUCLEOTIDE SEQUENCE</scope>
    <source>
        <strain evidence="2">MF-1</strain>
    </source>
</reference>
<gene>
    <name evidence="2" type="ORF">O181_035139</name>
</gene>
<dbReference type="Proteomes" id="UP000765509">
    <property type="component" value="Unassembled WGS sequence"/>
</dbReference>
<feature type="region of interest" description="Disordered" evidence="1">
    <location>
        <begin position="1"/>
        <end position="29"/>
    </location>
</feature>
<proteinExistence type="predicted"/>
<protein>
    <submittedName>
        <fullName evidence="2">Uncharacterized protein</fullName>
    </submittedName>
</protein>
<feature type="compositionally biased region" description="Basic and acidic residues" evidence="1">
    <location>
        <begin position="13"/>
        <end position="26"/>
    </location>
</feature>
<organism evidence="2 3">
    <name type="scientific">Austropuccinia psidii MF-1</name>
    <dbReference type="NCBI Taxonomy" id="1389203"/>
    <lineage>
        <taxon>Eukaryota</taxon>
        <taxon>Fungi</taxon>
        <taxon>Dikarya</taxon>
        <taxon>Basidiomycota</taxon>
        <taxon>Pucciniomycotina</taxon>
        <taxon>Pucciniomycetes</taxon>
        <taxon>Pucciniales</taxon>
        <taxon>Sphaerophragmiaceae</taxon>
        <taxon>Austropuccinia</taxon>
    </lineage>
</organism>
<sequence length="163" mass="18268">MSELSTPSTSLSENKDIKDTKQKKCDPNWLPSEEEKLAKSWLHISQYPETSVNQTGDMFYSRVSEHFNGLSKWLAINNATLKFSAIYNSITNSPPSGSSPLDWMKMEEDLYQAINKGTPFKLGVACDALCYAPKWAQEGQNEHQEYVKCSLKKSTSSTPSSSD</sequence>
<dbReference type="EMBL" id="AVOT02013089">
    <property type="protein sequence ID" value="MBW0495424.1"/>
    <property type="molecule type" value="Genomic_DNA"/>
</dbReference>
<comment type="caution">
    <text evidence="2">The sequence shown here is derived from an EMBL/GenBank/DDBJ whole genome shotgun (WGS) entry which is preliminary data.</text>
</comment>
<dbReference type="PANTHER" id="PTHR45023:SF4">
    <property type="entry name" value="GLYCINE-RICH PROTEIN-RELATED"/>
    <property type="match status" value="1"/>
</dbReference>